<evidence type="ECO:0000313" key="2">
    <source>
        <dbReference type="Proteomes" id="UP001501000"/>
    </source>
</evidence>
<comment type="caution">
    <text evidence="1">The sequence shown here is derived from an EMBL/GenBank/DDBJ whole genome shotgun (WGS) entry which is preliminary data.</text>
</comment>
<sequence length="43" mass="4590">MEELGSAVVKALRWAAVGLEALTAWYDLRTTGGAAKTARKNGR</sequence>
<proteinExistence type="predicted"/>
<evidence type="ECO:0000313" key="1">
    <source>
        <dbReference type="EMBL" id="GAA3901663.1"/>
    </source>
</evidence>
<dbReference type="RefSeq" id="WP_345278749.1">
    <property type="nucleotide sequence ID" value="NZ_BAABAJ010000002.1"/>
</dbReference>
<protein>
    <submittedName>
        <fullName evidence="1">Uncharacterized protein</fullName>
    </submittedName>
</protein>
<keyword evidence="2" id="KW-1185">Reference proteome</keyword>
<reference evidence="2" key="1">
    <citation type="journal article" date="2019" name="Int. J. Syst. Evol. Microbiol.">
        <title>The Global Catalogue of Microorganisms (GCM) 10K type strain sequencing project: providing services to taxonomists for standard genome sequencing and annotation.</title>
        <authorList>
            <consortium name="The Broad Institute Genomics Platform"/>
            <consortium name="The Broad Institute Genome Sequencing Center for Infectious Disease"/>
            <person name="Wu L."/>
            <person name="Ma J."/>
        </authorList>
    </citation>
    <scope>NUCLEOTIDE SEQUENCE [LARGE SCALE GENOMIC DNA]</scope>
    <source>
        <strain evidence="2">JCM 16956</strain>
    </source>
</reference>
<name>A0ABP7LGZ3_9ACTN</name>
<accession>A0ABP7LGZ3</accession>
<gene>
    <name evidence="1" type="ORF">GCM10022244_09790</name>
</gene>
<organism evidence="1 2">
    <name type="scientific">Streptomyces gulbargensis</name>
    <dbReference type="NCBI Taxonomy" id="364901"/>
    <lineage>
        <taxon>Bacteria</taxon>
        <taxon>Bacillati</taxon>
        <taxon>Actinomycetota</taxon>
        <taxon>Actinomycetes</taxon>
        <taxon>Kitasatosporales</taxon>
        <taxon>Streptomycetaceae</taxon>
        <taxon>Streptomyces</taxon>
    </lineage>
</organism>
<dbReference type="EMBL" id="BAABAJ010000002">
    <property type="protein sequence ID" value="GAA3901663.1"/>
    <property type="molecule type" value="Genomic_DNA"/>
</dbReference>
<dbReference type="Proteomes" id="UP001501000">
    <property type="component" value="Unassembled WGS sequence"/>
</dbReference>